<accession>A0A5C5V7T6</accession>
<proteinExistence type="predicted"/>
<evidence type="ECO:0000313" key="6">
    <source>
        <dbReference type="EMBL" id="TWT33919.1"/>
    </source>
</evidence>
<dbReference type="SMART" id="SM00028">
    <property type="entry name" value="TPR"/>
    <property type="match status" value="6"/>
</dbReference>
<organism evidence="6 7">
    <name type="scientific">Posidoniimonas corsicana</name>
    <dbReference type="NCBI Taxonomy" id="1938618"/>
    <lineage>
        <taxon>Bacteria</taxon>
        <taxon>Pseudomonadati</taxon>
        <taxon>Planctomycetota</taxon>
        <taxon>Planctomycetia</taxon>
        <taxon>Pirellulales</taxon>
        <taxon>Lacipirellulaceae</taxon>
        <taxon>Posidoniimonas</taxon>
    </lineage>
</organism>
<dbReference type="InterPro" id="IPR011990">
    <property type="entry name" value="TPR-like_helical_dom_sf"/>
</dbReference>
<evidence type="ECO:0000313" key="7">
    <source>
        <dbReference type="Proteomes" id="UP000316714"/>
    </source>
</evidence>
<dbReference type="SUPFAM" id="SSF48452">
    <property type="entry name" value="TPR-like"/>
    <property type="match status" value="2"/>
</dbReference>
<dbReference type="RefSeq" id="WP_146566930.1">
    <property type="nucleotide sequence ID" value="NZ_SIHJ01000002.1"/>
</dbReference>
<gene>
    <name evidence="6" type="ORF">KOR34_37550</name>
</gene>
<name>A0A5C5V7T6_9BACT</name>
<evidence type="ECO:0000256" key="4">
    <source>
        <dbReference type="SAM" id="SignalP"/>
    </source>
</evidence>
<feature type="signal peptide" evidence="4">
    <location>
        <begin position="1"/>
        <end position="23"/>
    </location>
</feature>
<evidence type="ECO:0000259" key="5">
    <source>
        <dbReference type="Pfam" id="PF13485"/>
    </source>
</evidence>
<comment type="caution">
    <text evidence="6">The sequence shown here is derived from an EMBL/GenBank/DDBJ whole genome shotgun (WGS) entry which is preliminary data.</text>
</comment>
<feature type="region of interest" description="Disordered" evidence="3">
    <location>
        <begin position="839"/>
        <end position="872"/>
    </location>
</feature>
<sequence precursor="true">MPRVAAHVLLLTVIGASVAPSLAATVSEAEKLLLKGSYEECIELAEAEIEEGIRLEQWRHVKAEAELAIGRYADAMATVEEGLESYPQSIRMRMLAHQVFRFNGRDELAAMHLGRVGQLIETRSRRYWSTNDLLTLGRYLLMQGEDARRVLELCYDPITAQHPDFIIGHLASAELALEKYDHALAAQTLESAPEAAQSDPRYHYLLARAFADGDPKRASAALAKALELNPRHPESLLMQVERLIDAEQYVNARSLLAKVLEVNSKHPVANAYQSVLHNIAGDEQGESSARNAALSSWKSNPEVDHTIGRKLSDKYRFSEGADYQRRALEMDSGYLPARVQLAQDLLRLGEEEEGWRLIQEVSATDGYNVVAHNLATLHDSLVKHQVLADDAFYLRMEQHEAAVYGERVLDLLSKAKQTICEKYDVSIEEPVVVDIFPNKNDFAVRTFGIPGADGFLGVCFGNVITANSPAALGDTKANWQAVLWHEFCHVVTLKKSANKMPRWLSEGISVYEELEQDETWGQRMTPTYRQMVLDGEMAPLSELSSMFLAPKSPLHLQFAYYESSMAVRYLIENYGFETIKIILDDLAAGVSINEALVRHADPLGKLNSGFQEYLTSEAEGLAPKLNWDEFDLPPAAEADAVAEWLEGHPDNFYGLIRHAQTLQRSGDWQAAIDPASRLRELYPEYTGAGNAYTLLSQSYHELNDEASEREALEALAARDSEATGAFFRLAEMAEQNQDWGAVLQNAERLLAVDPLTPIPHRYLARAADALEQPTSAIAAYRALLEFETSDPVNAHYRLATLLQDEGRRDEARREVLLALEDAPRFLDAHKLLLELVDMNDEAPSTDAPSAEHGERESEGQTAGDAETASEEP</sequence>
<keyword evidence="4" id="KW-0732">Signal</keyword>
<evidence type="ECO:0000256" key="2">
    <source>
        <dbReference type="ARBA" id="ARBA00022803"/>
    </source>
</evidence>
<keyword evidence="2" id="KW-0802">TPR repeat</keyword>
<dbReference type="Gene3D" id="1.25.40.10">
    <property type="entry name" value="Tetratricopeptide repeat domain"/>
    <property type="match status" value="2"/>
</dbReference>
<dbReference type="PANTHER" id="PTHR45586">
    <property type="entry name" value="TPR REPEAT-CONTAINING PROTEIN PA4667"/>
    <property type="match status" value="1"/>
</dbReference>
<dbReference type="InterPro" id="IPR019734">
    <property type="entry name" value="TPR_rpt"/>
</dbReference>
<reference evidence="6 7" key="1">
    <citation type="submission" date="2019-02" db="EMBL/GenBank/DDBJ databases">
        <title>Deep-cultivation of Planctomycetes and their phenomic and genomic characterization uncovers novel biology.</title>
        <authorList>
            <person name="Wiegand S."/>
            <person name="Jogler M."/>
            <person name="Boedeker C."/>
            <person name="Pinto D."/>
            <person name="Vollmers J."/>
            <person name="Rivas-Marin E."/>
            <person name="Kohn T."/>
            <person name="Peeters S.H."/>
            <person name="Heuer A."/>
            <person name="Rast P."/>
            <person name="Oberbeckmann S."/>
            <person name="Bunk B."/>
            <person name="Jeske O."/>
            <person name="Meyerdierks A."/>
            <person name="Storesund J.E."/>
            <person name="Kallscheuer N."/>
            <person name="Luecker S."/>
            <person name="Lage O.M."/>
            <person name="Pohl T."/>
            <person name="Merkel B.J."/>
            <person name="Hornburger P."/>
            <person name="Mueller R.-W."/>
            <person name="Bruemmer F."/>
            <person name="Labrenz M."/>
            <person name="Spormann A.M."/>
            <person name="Op Den Camp H."/>
            <person name="Overmann J."/>
            <person name="Amann R."/>
            <person name="Jetten M.S.M."/>
            <person name="Mascher T."/>
            <person name="Medema M.H."/>
            <person name="Devos D.P."/>
            <person name="Kaster A.-K."/>
            <person name="Ovreas L."/>
            <person name="Rohde M."/>
            <person name="Galperin M.Y."/>
            <person name="Jogler C."/>
        </authorList>
    </citation>
    <scope>NUCLEOTIDE SEQUENCE [LARGE SCALE GENOMIC DNA]</scope>
    <source>
        <strain evidence="6 7">KOR34</strain>
    </source>
</reference>
<dbReference type="PANTHER" id="PTHR45586:SF1">
    <property type="entry name" value="LIPOPOLYSACCHARIDE ASSEMBLY PROTEIN B"/>
    <property type="match status" value="1"/>
</dbReference>
<feature type="chain" id="PRO_5022941431" evidence="4">
    <location>
        <begin position="24"/>
        <end position="872"/>
    </location>
</feature>
<feature type="domain" description="Peptidase MA-like" evidence="5">
    <location>
        <begin position="478"/>
        <end position="598"/>
    </location>
</feature>
<dbReference type="Pfam" id="PF13485">
    <property type="entry name" value="Peptidase_MA_2"/>
    <property type="match status" value="1"/>
</dbReference>
<keyword evidence="7" id="KW-1185">Reference proteome</keyword>
<dbReference type="InterPro" id="IPR051012">
    <property type="entry name" value="CellSynth/LPSAsmb/PSIAsmb"/>
</dbReference>
<feature type="compositionally biased region" description="Basic and acidic residues" evidence="3">
    <location>
        <begin position="849"/>
        <end position="858"/>
    </location>
</feature>
<evidence type="ECO:0000256" key="1">
    <source>
        <dbReference type="ARBA" id="ARBA00022737"/>
    </source>
</evidence>
<dbReference type="Proteomes" id="UP000316714">
    <property type="component" value="Unassembled WGS sequence"/>
</dbReference>
<evidence type="ECO:0000256" key="3">
    <source>
        <dbReference type="SAM" id="MobiDB-lite"/>
    </source>
</evidence>
<protein>
    <submittedName>
        <fullName evidence="6">Tetratricopeptide repeat protein</fullName>
    </submittedName>
</protein>
<dbReference type="InterPro" id="IPR039568">
    <property type="entry name" value="Peptidase_MA-like_dom"/>
</dbReference>
<keyword evidence="1" id="KW-0677">Repeat</keyword>
<dbReference type="OrthoDB" id="9787613at2"/>
<dbReference type="EMBL" id="SIHJ01000002">
    <property type="protein sequence ID" value="TWT33919.1"/>
    <property type="molecule type" value="Genomic_DNA"/>
</dbReference>
<dbReference type="AlphaFoldDB" id="A0A5C5V7T6"/>